<accession>A0A164P9E7</accession>
<dbReference type="Proteomes" id="UP000076858">
    <property type="component" value="Unassembled WGS sequence"/>
</dbReference>
<evidence type="ECO:0000313" key="1">
    <source>
        <dbReference type="EMBL" id="KZS06629.1"/>
    </source>
</evidence>
<proteinExistence type="predicted"/>
<gene>
    <name evidence="1" type="ORF">APZ42_029872</name>
</gene>
<reference evidence="1 2" key="1">
    <citation type="submission" date="2016-03" db="EMBL/GenBank/DDBJ databases">
        <title>EvidentialGene: Evidence-directed Construction of Genes on Genomes.</title>
        <authorList>
            <person name="Gilbert D.G."/>
            <person name="Choi J.-H."/>
            <person name="Mockaitis K."/>
            <person name="Colbourne J."/>
            <person name="Pfrender M."/>
        </authorList>
    </citation>
    <scope>NUCLEOTIDE SEQUENCE [LARGE SCALE GENOMIC DNA]</scope>
    <source>
        <strain evidence="1 2">Xinb3</strain>
        <tissue evidence="1">Complete organism</tissue>
    </source>
</reference>
<evidence type="ECO:0000313" key="2">
    <source>
        <dbReference type="Proteomes" id="UP000076858"/>
    </source>
</evidence>
<comment type="caution">
    <text evidence="1">The sequence shown here is derived from an EMBL/GenBank/DDBJ whole genome shotgun (WGS) entry which is preliminary data.</text>
</comment>
<keyword evidence="2" id="KW-1185">Reference proteome</keyword>
<dbReference type="AlphaFoldDB" id="A0A164P9E7"/>
<sequence length="72" mass="7962">MQTTGKRNANSGLIVDATDMTDEIWKEELLTPLISQTTMEAFRLTISSIIGIVVDLLGDNYTFVLTGKLNQD</sequence>
<organism evidence="1 2">
    <name type="scientific">Daphnia magna</name>
    <dbReference type="NCBI Taxonomy" id="35525"/>
    <lineage>
        <taxon>Eukaryota</taxon>
        <taxon>Metazoa</taxon>
        <taxon>Ecdysozoa</taxon>
        <taxon>Arthropoda</taxon>
        <taxon>Crustacea</taxon>
        <taxon>Branchiopoda</taxon>
        <taxon>Diplostraca</taxon>
        <taxon>Cladocera</taxon>
        <taxon>Anomopoda</taxon>
        <taxon>Daphniidae</taxon>
        <taxon>Daphnia</taxon>
    </lineage>
</organism>
<dbReference type="EMBL" id="LRGB01002664">
    <property type="protein sequence ID" value="KZS06629.1"/>
    <property type="molecule type" value="Genomic_DNA"/>
</dbReference>
<protein>
    <submittedName>
        <fullName evidence="1">Uncharacterized protein</fullName>
    </submittedName>
</protein>
<name>A0A164P9E7_9CRUS</name>